<accession>A0A024WIS5</accession>
<dbReference type="EMBL" id="KI925614">
    <property type="protein sequence ID" value="ETW47149.1"/>
    <property type="molecule type" value="Genomic_DNA"/>
</dbReference>
<feature type="region of interest" description="Disordered" evidence="1">
    <location>
        <begin position="1"/>
        <end position="21"/>
    </location>
</feature>
<feature type="compositionally biased region" description="Basic and acidic residues" evidence="1">
    <location>
        <begin position="1"/>
        <end position="11"/>
    </location>
</feature>
<reference evidence="2 3" key="1">
    <citation type="submission" date="2013-02" db="EMBL/GenBank/DDBJ databases">
        <title>The Genome Annotation of Plasmodium falciparum MaliPS096_E11.</title>
        <authorList>
            <consortium name="The Broad Institute Genome Sequencing Platform"/>
            <consortium name="The Broad Institute Genome Sequencing Center for Infectious Disease"/>
            <person name="Neafsey D."/>
            <person name="Hoffman S."/>
            <person name="Volkman S."/>
            <person name="Rosenthal P."/>
            <person name="Walker B."/>
            <person name="Young S.K."/>
            <person name="Zeng Q."/>
            <person name="Gargeya S."/>
            <person name="Fitzgerald M."/>
            <person name="Haas B."/>
            <person name="Abouelleil A."/>
            <person name="Allen A.W."/>
            <person name="Alvarado L."/>
            <person name="Arachchi H.M."/>
            <person name="Berlin A.M."/>
            <person name="Chapman S.B."/>
            <person name="Gainer-Dewar J."/>
            <person name="Goldberg J."/>
            <person name="Griggs A."/>
            <person name="Gujja S."/>
            <person name="Hansen M."/>
            <person name="Howarth C."/>
            <person name="Imamovic A."/>
            <person name="Ireland A."/>
            <person name="Larimer J."/>
            <person name="McCowan C."/>
            <person name="Murphy C."/>
            <person name="Pearson M."/>
            <person name="Poon T.W."/>
            <person name="Priest M."/>
            <person name="Roberts A."/>
            <person name="Saif S."/>
            <person name="Shea T."/>
            <person name="Sisk P."/>
            <person name="Sykes S."/>
            <person name="Wortman J."/>
            <person name="Nusbaum C."/>
            <person name="Birren B."/>
        </authorList>
    </citation>
    <scope>NUCLEOTIDE SEQUENCE [LARGE SCALE GENOMIC DNA]</scope>
    <source>
        <strain evidence="2 3">MaliPS096_E11</strain>
    </source>
</reference>
<reference evidence="2 3" key="2">
    <citation type="submission" date="2013-02" db="EMBL/GenBank/DDBJ databases">
        <title>The Genome Sequence of Plasmodium falciparum MaliPS096_E11.</title>
        <authorList>
            <consortium name="The Broad Institute Genome Sequencing Platform"/>
            <consortium name="The Broad Institute Genome Sequencing Center for Infectious Disease"/>
            <person name="Neafsey D."/>
            <person name="Cheeseman I."/>
            <person name="Volkman S."/>
            <person name="Adams J."/>
            <person name="Walker B."/>
            <person name="Young S.K."/>
            <person name="Zeng Q."/>
            <person name="Gargeya S."/>
            <person name="Fitzgerald M."/>
            <person name="Haas B."/>
            <person name="Abouelleil A."/>
            <person name="Alvarado L."/>
            <person name="Arachchi H.M."/>
            <person name="Berlin A.M."/>
            <person name="Chapman S.B."/>
            <person name="Dewar J."/>
            <person name="Goldberg J."/>
            <person name="Griggs A."/>
            <person name="Gujja S."/>
            <person name="Hansen M."/>
            <person name="Howarth C."/>
            <person name="Imamovic A."/>
            <person name="Larimer J."/>
            <person name="McCowan C."/>
            <person name="Murphy C."/>
            <person name="Neiman D."/>
            <person name="Pearson M."/>
            <person name="Priest M."/>
            <person name="Roberts A."/>
            <person name="Saif S."/>
            <person name="Shea T."/>
            <person name="Sisk P."/>
            <person name="Sykes S."/>
            <person name="Wortman J."/>
            <person name="Nusbaum C."/>
            <person name="Birren B."/>
        </authorList>
    </citation>
    <scope>NUCLEOTIDE SEQUENCE [LARGE SCALE GENOMIC DNA]</scope>
    <source>
        <strain evidence="2 3">MaliPS096_E11</strain>
    </source>
</reference>
<organism evidence="2 3">
    <name type="scientific">Plasmodium falciparum MaliPS096_E11</name>
    <dbReference type="NCBI Taxonomy" id="1036727"/>
    <lineage>
        <taxon>Eukaryota</taxon>
        <taxon>Sar</taxon>
        <taxon>Alveolata</taxon>
        <taxon>Apicomplexa</taxon>
        <taxon>Aconoidasida</taxon>
        <taxon>Haemosporida</taxon>
        <taxon>Plasmodiidae</taxon>
        <taxon>Plasmodium</taxon>
        <taxon>Plasmodium (Laverania)</taxon>
    </lineage>
</organism>
<dbReference type="AlphaFoldDB" id="A0A024WIS5"/>
<sequence>MTKNKNVEEKKKNKKRNSFYV</sequence>
<gene>
    <name evidence="2" type="ORF">PFMALIP_04818</name>
</gene>
<protein>
    <submittedName>
        <fullName evidence="2">Uncharacterized protein</fullName>
    </submittedName>
</protein>
<name>A0A024WIS5_PLAFA</name>
<feature type="compositionally biased region" description="Basic residues" evidence="1">
    <location>
        <begin position="12"/>
        <end position="21"/>
    </location>
</feature>
<evidence type="ECO:0000313" key="2">
    <source>
        <dbReference type="EMBL" id="ETW47149.1"/>
    </source>
</evidence>
<dbReference type="Proteomes" id="UP000030699">
    <property type="component" value="Unassembled WGS sequence"/>
</dbReference>
<evidence type="ECO:0000256" key="1">
    <source>
        <dbReference type="SAM" id="MobiDB-lite"/>
    </source>
</evidence>
<evidence type="ECO:0000313" key="3">
    <source>
        <dbReference type="Proteomes" id="UP000030699"/>
    </source>
</evidence>
<proteinExistence type="predicted"/>